<dbReference type="Proteomes" id="UP000346198">
    <property type="component" value="Unassembled WGS sequence"/>
</dbReference>
<evidence type="ECO:0000256" key="1">
    <source>
        <dbReference type="SAM" id="SignalP"/>
    </source>
</evidence>
<proteinExistence type="predicted"/>
<organism evidence="2 3">
    <name type="scientific">Pontiella sulfatireligans</name>
    <dbReference type="NCBI Taxonomy" id="2750658"/>
    <lineage>
        <taxon>Bacteria</taxon>
        <taxon>Pseudomonadati</taxon>
        <taxon>Kiritimatiellota</taxon>
        <taxon>Kiritimatiellia</taxon>
        <taxon>Kiritimatiellales</taxon>
        <taxon>Pontiellaceae</taxon>
        <taxon>Pontiella</taxon>
    </lineage>
</organism>
<evidence type="ECO:0000313" key="2">
    <source>
        <dbReference type="EMBL" id="VGO19956.1"/>
    </source>
</evidence>
<sequence>MKMKKTKCITLAALLAAMVGLTCKADESEPKLQLHGKTLMVYPVLMEKEGTPNSDSSWKFGVVVGKNTAALIEEYGMHPDISTEGPDSIADEDSLAAMENKFRTFLAAKKVESDYSLFARFRLGRSKHGPRIIRSCAMLADSSGQIVWSEEQTEFPEEYSPMHGMMGLINAVHSASDLKEPDWENRKSGPFARRMQQESGLPSVEEYEAMDARFEAAQESFKEATLTIYPFRIWKQAAGSATGAEVLAKKLNDAGIFKSALAAETDTRLIAKRDPDSPGQPSIIAASARDFSKYLKEHPPATDYALLADVTVPVHHVHLVLCDKSGVWLHFNIANSHHDDYRKLKPKTVEDCAELAFGRLTARINEQKEQEGLDEAIAAYKPDPRHFGKYIDKNGYVELKPNGSFLLNAKGHEMQGTYAVVEGNTLVLTFPGRRSRPIGKLEEGKLIHNDGDVSIKQ</sequence>
<name>A0A6C2UL94_9BACT</name>
<dbReference type="EMBL" id="CAAHFH010000001">
    <property type="protein sequence ID" value="VGO19956.1"/>
    <property type="molecule type" value="Genomic_DNA"/>
</dbReference>
<feature type="signal peptide" evidence="1">
    <location>
        <begin position="1"/>
        <end position="25"/>
    </location>
</feature>
<reference evidence="2 3" key="1">
    <citation type="submission" date="2019-04" db="EMBL/GenBank/DDBJ databases">
        <authorList>
            <person name="Van Vliet M D."/>
        </authorList>
    </citation>
    <scope>NUCLEOTIDE SEQUENCE [LARGE SCALE GENOMIC DNA]</scope>
    <source>
        <strain evidence="2 3">F21</strain>
    </source>
</reference>
<feature type="chain" id="PRO_5025579098" evidence="1">
    <location>
        <begin position="26"/>
        <end position="457"/>
    </location>
</feature>
<dbReference type="AlphaFoldDB" id="A0A6C2UL94"/>
<gene>
    <name evidence="2" type="ORF">SCARR_02016</name>
</gene>
<keyword evidence="3" id="KW-1185">Reference proteome</keyword>
<accession>A0A6C2UL94</accession>
<keyword evidence="1" id="KW-0732">Signal</keyword>
<evidence type="ECO:0000313" key="3">
    <source>
        <dbReference type="Proteomes" id="UP000346198"/>
    </source>
</evidence>
<dbReference type="RefSeq" id="WP_136061414.1">
    <property type="nucleotide sequence ID" value="NZ_CAAHFH010000001.1"/>
</dbReference>
<protein>
    <submittedName>
        <fullName evidence="2">Uncharacterized protein</fullName>
    </submittedName>
</protein>